<keyword evidence="6" id="KW-0511">Multifunctional enzyme</keyword>
<dbReference type="InterPro" id="IPR043519">
    <property type="entry name" value="NT_sf"/>
</dbReference>
<evidence type="ECO:0000259" key="8">
    <source>
        <dbReference type="Pfam" id="PF08335"/>
    </source>
</evidence>
<name>A0ABU3DJ58_9RHOB</name>
<keyword evidence="4" id="KW-0067">ATP-binding</keyword>
<accession>A0ABU3DJ58</accession>
<dbReference type="InterPro" id="IPR013546">
    <property type="entry name" value="PII_UdlTrfase/GS_AdlTrfase"/>
</dbReference>
<feature type="domain" description="Glutamate-ammonia ligase adenylyltransferase repeated" evidence="7">
    <location>
        <begin position="532"/>
        <end position="769"/>
    </location>
</feature>
<keyword evidence="10" id="KW-1185">Reference proteome</keyword>
<dbReference type="GO" id="GO:0047388">
    <property type="term" value="F:[glutamine synthetase]-adenylyl-L-tyrosine phosphorylase activity"/>
    <property type="evidence" value="ECO:0007669"/>
    <property type="project" value="UniProtKB-EC"/>
</dbReference>
<dbReference type="Gene3D" id="3.30.460.10">
    <property type="entry name" value="Beta Polymerase, domain 2"/>
    <property type="match status" value="2"/>
</dbReference>
<evidence type="ECO:0000313" key="9">
    <source>
        <dbReference type="EMBL" id="MDT0683754.1"/>
    </source>
</evidence>
<dbReference type="SUPFAM" id="SSF81301">
    <property type="entry name" value="Nucleotidyltransferase"/>
    <property type="match status" value="2"/>
</dbReference>
<feature type="domain" description="PII-uridylyltransferase/Glutamine-synthetase adenylyltransferase" evidence="8">
    <location>
        <begin position="299"/>
        <end position="423"/>
    </location>
</feature>
<dbReference type="CDD" id="cd05401">
    <property type="entry name" value="NT_GlnE_GlnD_like"/>
    <property type="match status" value="2"/>
</dbReference>
<dbReference type="PANTHER" id="PTHR30621">
    <property type="entry name" value="GLUTAMINE SYNTHETASE ADENYLYLTRANSFERASE"/>
    <property type="match status" value="1"/>
</dbReference>
<gene>
    <name evidence="9" type="ORF">RM543_13765</name>
</gene>
<dbReference type="Pfam" id="PF08335">
    <property type="entry name" value="GlnD_UR_UTase"/>
    <property type="match status" value="1"/>
</dbReference>
<reference evidence="9 10" key="1">
    <citation type="submission" date="2023-09" db="EMBL/GenBank/DDBJ databases">
        <authorList>
            <person name="Rey-Velasco X."/>
        </authorList>
    </citation>
    <scope>NUCLEOTIDE SEQUENCE [LARGE SCALE GENOMIC DNA]</scope>
    <source>
        <strain evidence="9 10">F158</strain>
    </source>
</reference>
<evidence type="ECO:0000256" key="6">
    <source>
        <dbReference type="ARBA" id="ARBA00023268"/>
    </source>
</evidence>
<evidence type="ECO:0000256" key="5">
    <source>
        <dbReference type="ARBA" id="ARBA00022842"/>
    </source>
</evidence>
<dbReference type="RefSeq" id="WP_311692592.1">
    <property type="nucleotide sequence ID" value="NZ_JAVRHL010000003.1"/>
</dbReference>
<evidence type="ECO:0000256" key="3">
    <source>
        <dbReference type="ARBA" id="ARBA00022741"/>
    </source>
</evidence>
<evidence type="ECO:0000313" key="10">
    <source>
        <dbReference type="Proteomes" id="UP001265259"/>
    </source>
</evidence>
<evidence type="ECO:0000256" key="4">
    <source>
        <dbReference type="ARBA" id="ARBA00022840"/>
    </source>
</evidence>
<dbReference type="Proteomes" id="UP001265259">
    <property type="component" value="Unassembled WGS sequence"/>
</dbReference>
<dbReference type="Pfam" id="PF03710">
    <property type="entry name" value="GlnE"/>
    <property type="match status" value="2"/>
</dbReference>
<evidence type="ECO:0000256" key="1">
    <source>
        <dbReference type="ARBA" id="ARBA00022679"/>
    </source>
</evidence>
<feature type="domain" description="Glutamate-ammonia ligase adenylyltransferase repeated" evidence="7">
    <location>
        <begin position="61"/>
        <end position="273"/>
    </location>
</feature>
<dbReference type="EC" id="2.7.7.89" evidence="9"/>
<evidence type="ECO:0000256" key="2">
    <source>
        <dbReference type="ARBA" id="ARBA00022695"/>
    </source>
</evidence>
<evidence type="ECO:0000259" key="7">
    <source>
        <dbReference type="Pfam" id="PF03710"/>
    </source>
</evidence>
<comment type="caution">
    <text evidence="9">The sequence shown here is derived from an EMBL/GenBank/DDBJ whole genome shotgun (WGS) entry which is preliminary data.</text>
</comment>
<dbReference type="Gene3D" id="1.20.120.330">
    <property type="entry name" value="Nucleotidyltransferases domain 2"/>
    <property type="match status" value="2"/>
</dbReference>
<organism evidence="9 10">
    <name type="scientific">Tropicimonas omnivorans</name>
    <dbReference type="NCBI Taxonomy" id="3075590"/>
    <lineage>
        <taxon>Bacteria</taxon>
        <taxon>Pseudomonadati</taxon>
        <taxon>Pseudomonadota</taxon>
        <taxon>Alphaproteobacteria</taxon>
        <taxon>Rhodobacterales</taxon>
        <taxon>Roseobacteraceae</taxon>
        <taxon>Tropicimonas</taxon>
    </lineage>
</organism>
<keyword evidence="5" id="KW-0460">Magnesium</keyword>
<dbReference type="PANTHER" id="PTHR30621:SF0">
    <property type="entry name" value="BIFUNCTIONAL GLUTAMINE SYNTHETASE ADENYLYLTRANSFERASE_ADENYLYL-REMOVING ENZYME"/>
    <property type="match status" value="1"/>
</dbReference>
<keyword evidence="1 9" id="KW-0808">Transferase</keyword>
<keyword evidence="3" id="KW-0547">Nucleotide-binding</keyword>
<sequence>MSTDRLTFTRAPIPFDPKAGEEAERTFADLDPQAREVLSGAAGCSPHLRGLMGSEADWLRTALEAPEAARDALVTSPADVMSPKEASDVLRRDKRRISLLTGIADLGGAWSLEEVTGALTAFADRSVQDALAATLAGDLARGKLPGQGEEELPTLAGMVVIAMGKMGAAELNYSSDIDLVCLFDQSLFEPKDYAAARAVYVKAVRNGMALLSDRTRGGYVWRTDLRLRPDASVTPVCLSIEAAERYYESVGRTWERAAHIKARPCAGAIEAGETYLSHLRPFVWRRHLDFAAIRDAHDMRVAIRDHRGLHDAEGLDGRDLKLGPGGIREIEFFTQTRQLIAGGRDSTLRSRKTLPALAALASAGWIEDKDAADLTDHYRRLRELEHRVQMVEDTRTHCLPTSAPDWDRIARMCGEGDTSRFRGGLTALLADVATRTDPFFAPGLTGDALPGPADAGQEEPELIARWRTYPAMRSSRATEIFERLKPDLLGRLGRAADPGEALRAFDGFLRGLPAGVQIFSLFEANPQLRELIVDIAATAPALAEYLSRNSAVFDAVLGGTFFEPWPEQDSLRRDLSDLLAASSDHEDRLNAARRWMKERHFRIGVHHLRGLIDAEEAGRLYASLADAILGALFPVVVDEFAQRHGSPPGRGVTVLAMGALGAGWLTARSDLDLIVIYDADGGEMSDGRRPLPARTYYARLTQALITSLTAPTTEGRLYEADMRLRPSGRQGPVATSLQAFETYQQSEAWTWEHLALTRARPVASAGEAGVAEGVAAVRDRLLGEPRPKADVLAELAKLRVRIGEAKSQRSALDVKPGPGGLQDIELAAQAAALICPGAGPRDAEGQLTSAEACGAPFEIPPLRDALRLQRRVQSAIRLVSGEPPEPGTLAAGPAELLLRGTGHKSLDALEAALADARTRAAAAIDAALEGYDDA</sequence>
<dbReference type="InterPro" id="IPR023057">
    <property type="entry name" value="GlnE"/>
</dbReference>
<keyword evidence="2 9" id="KW-0548">Nucleotidyltransferase</keyword>
<dbReference type="EMBL" id="JAVRHL010000003">
    <property type="protein sequence ID" value="MDT0683754.1"/>
    <property type="molecule type" value="Genomic_DNA"/>
</dbReference>
<dbReference type="SUPFAM" id="SSF81593">
    <property type="entry name" value="Nucleotidyltransferase substrate binding subunit/domain"/>
    <property type="match status" value="2"/>
</dbReference>
<dbReference type="InterPro" id="IPR005190">
    <property type="entry name" value="GlnE_rpt_dom"/>
</dbReference>
<dbReference type="NCBIfam" id="NF010706">
    <property type="entry name" value="PRK14108.1"/>
    <property type="match status" value="1"/>
</dbReference>
<protein>
    <submittedName>
        <fullName evidence="9">Bifunctional [glutamine synthetase] adenylyltransferase/[glutamine synthetase]-adenylyl-L-tyrosine phosphorylase</fullName>
        <ecNumber evidence="9">2.7.7.89</ecNumber>
    </submittedName>
</protein>
<proteinExistence type="predicted"/>